<reference evidence="5" key="1">
    <citation type="submission" date="2023-03" db="EMBL/GenBank/DDBJ databases">
        <title>Massive genome expansion in bonnet fungi (Mycena s.s.) driven by repeated elements and novel gene families across ecological guilds.</title>
        <authorList>
            <consortium name="Lawrence Berkeley National Laboratory"/>
            <person name="Harder C.B."/>
            <person name="Miyauchi S."/>
            <person name="Viragh M."/>
            <person name="Kuo A."/>
            <person name="Thoen E."/>
            <person name="Andreopoulos B."/>
            <person name="Lu D."/>
            <person name="Skrede I."/>
            <person name="Drula E."/>
            <person name="Henrissat B."/>
            <person name="Morin E."/>
            <person name="Kohler A."/>
            <person name="Barry K."/>
            <person name="LaButti K."/>
            <person name="Morin E."/>
            <person name="Salamov A."/>
            <person name="Lipzen A."/>
            <person name="Mereny Z."/>
            <person name="Hegedus B."/>
            <person name="Baldrian P."/>
            <person name="Stursova M."/>
            <person name="Weitz H."/>
            <person name="Taylor A."/>
            <person name="Grigoriev I.V."/>
            <person name="Nagy L.G."/>
            <person name="Martin F."/>
            <person name="Kauserud H."/>
        </authorList>
    </citation>
    <scope>NUCLEOTIDE SEQUENCE</scope>
    <source>
        <strain evidence="5">CBHHK002</strain>
    </source>
</reference>
<dbReference type="InterPro" id="IPR024156">
    <property type="entry name" value="Small_GTPase_ARF"/>
</dbReference>
<dbReference type="GO" id="GO:0046872">
    <property type="term" value="F:metal ion binding"/>
    <property type="evidence" value="ECO:0007669"/>
    <property type="project" value="UniProtKB-KW"/>
</dbReference>
<dbReference type="SMART" id="SM00177">
    <property type="entry name" value="ARF"/>
    <property type="match status" value="1"/>
</dbReference>
<dbReference type="SMART" id="SM00178">
    <property type="entry name" value="SAR"/>
    <property type="match status" value="1"/>
</dbReference>
<accession>A0AAD6ZCP0</accession>
<evidence type="ECO:0000256" key="1">
    <source>
        <dbReference type="ARBA" id="ARBA00022741"/>
    </source>
</evidence>
<dbReference type="EMBL" id="JARIHO010000059">
    <property type="protein sequence ID" value="KAJ7318113.1"/>
    <property type="molecule type" value="Genomic_DNA"/>
</dbReference>
<keyword evidence="6" id="KW-1185">Reference proteome</keyword>
<feature type="binding site" evidence="3">
    <location>
        <begin position="25"/>
        <end position="32"/>
    </location>
    <ligand>
        <name>GTP</name>
        <dbReference type="ChEBI" id="CHEBI:37565"/>
    </ligand>
</feature>
<dbReference type="AlphaFoldDB" id="A0AAD6ZCP0"/>
<keyword evidence="2 3" id="KW-0342">GTP-binding</keyword>
<evidence type="ECO:0000256" key="4">
    <source>
        <dbReference type="PIRSR" id="PIRSR606689-2"/>
    </source>
</evidence>
<keyword evidence="4" id="KW-0479">Metal-binding</keyword>
<dbReference type="SUPFAM" id="SSF52540">
    <property type="entry name" value="P-loop containing nucleoside triphosphate hydrolases"/>
    <property type="match status" value="1"/>
</dbReference>
<protein>
    <submittedName>
        <fullName evidence="5">ADP-ribosylation factor</fullName>
    </submittedName>
</protein>
<dbReference type="InterPro" id="IPR006689">
    <property type="entry name" value="Small_GTPase_ARF/SAR"/>
</dbReference>
<feature type="binding site" evidence="4">
    <location>
        <position position="32"/>
    </location>
    <ligand>
        <name>Mg(2+)</name>
        <dbReference type="ChEBI" id="CHEBI:18420"/>
    </ligand>
</feature>
<gene>
    <name evidence="5" type="ORF">DFH08DRAFT_820133</name>
</gene>
<dbReference type="PANTHER" id="PTHR11711">
    <property type="entry name" value="ADP RIBOSYLATION FACTOR-RELATED"/>
    <property type="match status" value="1"/>
</dbReference>
<comment type="caution">
    <text evidence="5">The sequence shown here is derived from an EMBL/GenBank/DDBJ whole genome shotgun (WGS) entry which is preliminary data.</text>
</comment>
<feature type="binding site" evidence="3">
    <location>
        <position position="78"/>
    </location>
    <ligand>
        <name>GTP</name>
        <dbReference type="ChEBI" id="CHEBI:37565"/>
    </ligand>
</feature>
<dbReference type="Pfam" id="PF00025">
    <property type="entry name" value="Arf"/>
    <property type="match status" value="1"/>
</dbReference>
<dbReference type="GO" id="GO:0005525">
    <property type="term" value="F:GTP binding"/>
    <property type="evidence" value="ECO:0007669"/>
    <property type="project" value="UniProtKB-KW"/>
</dbReference>
<evidence type="ECO:0000256" key="3">
    <source>
        <dbReference type="PIRSR" id="PIRSR606689-1"/>
    </source>
</evidence>
<dbReference type="PROSITE" id="PS51417">
    <property type="entry name" value="ARF"/>
    <property type="match status" value="1"/>
</dbReference>
<proteinExistence type="predicted"/>
<name>A0AAD6ZCP0_9AGAR</name>
<keyword evidence="4" id="KW-0460">Magnesium</keyword>
<evidence type="ECO:0000256" key="2">
    <source>
        <dbReference type="ARBA" id="ARBA00023134"/>
    </source>
</evidence>
<evidence type="ECO:0000313" key="6">
    <source>
        <dbReference type="Proteomes" id="UP001218218"/>
    </source>
</evidence>
<dbReference type="Proteomes" id="UP001218218">
    <property type="component" value="Unassembled WGS sequence"/>
</dbReference>
<feature type="binding site" evidence="4">
    <location>
        <position position="49"/>
    </location>
    <ligand>
        <name>Mg(2+)</name>
        <dbReference type="ChEBI" id="CHEBI:18420"/>
    </ligand>
</feature>
<organism evidence="5 6">
    <name type="scientific">Mycena albidolilacea</name>
    <dbReference type="NCBI Taxonomy" id="1033008"/>
    <lineage>
        <taxon>Eukaryota</taxon>
        <taxon>Fungi</taxon>
        <taxon>Dikarya</taxon>
        <taxon>Basidiomycota</taxon>
        <taxon>Agaricomycotina</taxon>
        <taxon>Agaricomycetes</taxon>
        <taxon>Agaricomycetidae</taxon>
        <taxon>Agaricales</taxon>
        <taxon>Marasmiineae</taxon>
        <taxon>Mycenaceae</taxon>
        <taxon>Mycena</taxon>
    </lineage>
</organism>
<dbReference type="Gene3D" id="3.40.50.300">
    <property type="entry name" value="P-loop containing nucleotide triphosphate hydrolases"/>
    <property type="match status" value="1"/>
</dbReference>
<evidence type="ECO:0000313" key="5">
    <source>
        <dbReference type="EMBL" id="KAJ7318113.1"/>
    </source>
</evidence>
<dbReference type="InterPro" id="IPR027417">
    <property type="entry name" value="P-loop_NTPase"/>
</dbReference>
<sequence length="404" mass="44994">MNNIISRLVERFYSGGTGYSALFLGLDTSGKTTLLYRMKLGEVVQTIPTIAFNIESVRLKARGRTDRVLNLTCWDVGGCGRGILSPLIAQYAIHMDAIIWLVDSNDRQRLEESMAEFSTITGLVAADTTVPPKERPVLILATKQDLPKAMSLDEIRKKVAPATAGMSAFSVGVTLTQSLTDGVLPDAFGWLLMALESVRKGNAPPSQISKLVPARTMHVLEERLPSWLLRAEGDSSAAEFLRQFETINLPAWDHYTHIRIAYLMITQYGRQKGKDKIFQGIERYIEQSAQTGGRTFHVTMTYFWVQIVHFGIRSTPQLPVVHSESDAGSDLGSRYLDQDDNPELDDFPRFLLLNPYVADGNLWAEYYSKDVMMSVEAKQGPVLPDIKPLPNLVVRDAISIAQLS</sequence>
<dbReference type="GO" id="GO:0003924">
    <property type="term" value="F:GTPase activity"/>
    <property type="evidence" value="ECO:0007669"/>
    <property type="project" value="InterPro"/>
</dbReference>
<keyword evidence="1 3" id="KW-0547">Nucleotide-binding</keyword>